<proteinExistence type="predicted"/>
<evidence type="ECO:0000259" key="1">
    <source>
        <dbReference type="Pfam" id="PF12146"/>
    </source>
</evidence>
<gene>
    <name evidence="2" type="ORF">N7E81_05940</name>
</gene>
<dbReference type="RefSeq" id="WP_263052368.1">
    <property type="nucleotide sequence ID" value="NZ_CP106735.1"/>
</dbReference>
<name>A0ABY6D6D7_9BACT</name>
<dbReference type="EMBL" id="CP106735">
    <property type="protein sequence ID" value="UXX80638.1"/>
    <property type="molecule type" value="Genomic_DNA"/>
</dbReference>
<protein>
    <submittedName>
        <fullName evidence="2">Lysophospholipase</fullName>
    </submittedName>
</protein>
<dbReference type="PANTHER" id="PTHR11614">
    <property type="entry name" value="PHOSPHOLIPASE-RELATED"/>
    <property type="match status" value="1"/>
</dbReference>
<dbReference type="Gene3D" id="3.40.50.1820">
    <property type="entry name" value="alpha/beta hydrolase"/>
    <property type="match status" value="1"/>
</dbReference>
<dbReference type="Proteomes" id="UP001062165">
    <property type="component" value="Chromosome"/>
</dbReference>
<feature type="domain" description="Serine aminopeptidase S33" evidence="1">
    <location>
        <begin position="26"/>
        <end position="260"/>
    </location>
</feature>
<evidence type="ECO:0000313" key="3">
    <source>
        <dbReference type="Proteomes" id="UP001062165"/>
    </source>
</evidence>
<accession>A0ABY6D6D7</accession>
<sequence>MEEVENFILTAKDGTSLIGREWLVEKPVSAICMVHGLGEHIGRYEHVAEFFNAHQISFYATDLRGHGKSEGKRGHTPSHEMLLDDLEELLMYARAEYNDLPIYLFGHSLGGNIVTNYVLRKNTNELVGAIISSPWLALAFEPAPFQMKLAKFFSRFLPSLTQSNGLNSKHLTNDDQVNQAYEADAMVHDKISTKLFTETFREGLWALENTHKNKIPLLIYHGTEDQITSSEASKTFAEKVGDLATYHQWSGIKHEPHNDIDKEEVLDKILGWMSEQQ</sequence>
<dbReference type="InterPro" id="IPR029058">
    <property type="entry name" value="AB_hydrolase_fold"/>
</dbReference>
<evidence type="ECO:0000313" key="2">
    <source>
        <dbReference type="EMBL" id="UXX80638.1"/>
    </source>
</evidence>
<keyword evidence="3" id="KW-1185">Reference proteome</keyword>
<organism evidence="2 3">
    <name type="scientific">Reichenbachiella carrageenanivorans</name>
    <dbReference type="NCBI Taxonomy" id="2979869"/>
    <lineage>
        <taxon>Bacteria</taxon>
        <taxon>Pseudomonadati</taxon>
        <taxon>Bacteroidota</taxon>
        <taxon>Cytophagia</taxon>
        <taxon>Cytophagales</taxon>
        <taxon>Reichenbachiellaceae</taxon>
        <taxon>Reichenbachiella</taxon>
    </lineage>
</organism>
<dbReference type="Pfam" id="PF12146">
    <property type="entry name" value="Hydrolase_4"/>
    <property type="match status" value="1"/>
</dbReference>
<dbReference type="SUPFAM" id="SSF53474">
    <property type="entry name" value="alpha/beta-Hydrolases"/>
    <property type="match status" value="1"/>
</dbReference>
<dbReference type="InterPro" id="IPR051044">
    <property type="entry name" value="MAG_DAG_Lipase"/>
</dbReference>
<dbReference type="InterPro" id="IPR022742">
    <property type="entry name" value="Hydrolase_4"/>
</dbReference>
<reference evidence="2" key="1">
    <citation type="submission" date="2022-10" db="EMBL/GenBank/DDBJ databases">
        <title>Comparative genomics and taxonomic characterization of three novel marine species of genus Reichenbachiella exhibiting antioxidant and polysaccharide degradation activities.</title>
        <authorList>
            <person name="Muhammad N."/>
            <person name="Lee Y.-J."/>
            <person name="Ko J."/>
            <person name="Kim S.-G."/>
        </authorList>
    </citation>
    <scope>NUCLEOTIDE SEQUENCE</scope>
    <source>
        <strain evidence="2">Wsw4-B4</strain>
    </source>
</reference>